<dbReference type="Proteomes" id="UP000652761">
    <property type="component" value="Unassembled WGS sequence"/>
</dbReference>
<comment type="caution">
    <text evidence="3">The sequence shown here is derived from an EMBL/GenBank/DDBJ whole genome shotgun (WGS) entry which is preliminary data.</text>
</comment>
<dbReference type="AlphaFoldDB" id="A0A843VTC6"/>
<evidence type="ECO:0000313" key="4">
    <source>
        <dbReference type="Proteomes" id="UP000652761"/>
    </source>
</evidence>
<dbReference type="PANTHER" id="PTHR26312">
    <property type="entry name" value="TETRATRICOPEPTIDE REPEAT PROTEIN 5"/>
    <property type="match status" value="1"/>
</dbReference>
<dbReference type="InterPro" id="IPR011990">
    <property type="entry name" value="TPR-like_helical_dom_sf"/>
</dbReference>
<name>A0A843VTC6_COLES</name>
<dbReference type="SMR" id="A0A843VTC6"/>
<feature type="domain" description="TmcB/TmcC TPR repeats" evidence="2">
    <location>
        <begin position="258"/>
        <end position="303"/>
    </location>
</feature>
<reference evidence="3" key="1">
    <citation type="submission" date="2017-07" db="EMBL/GenBank/DDBJ databases">
        <title>Taro Niue Genome Assembly and Annotation.</title>
        <authorList>
            <person name="Atibalentja N."/>
            <person name="Keating K."/>
            <person name="Fields C.J."/>
        </authorList>
    </citation>
    <scope>NUCLEOTIDE SEQUENCE</scope>
    <source>
        <strain evidence="3">Niue_2</strain>
        <tissue evidence="3">Leaf</tissue>
    </source>
</reference>
<dbReference type="Pfam" id="PF25474">
    <property type="entry name" value="TPR_TmcB"/>
    <property type="match status" value="1"/>
</dbReference>
<dbReference type="SMART" id="SM00386">
    <property type="entry name" value="HAT"/>
    <property type="match status" value="3"/>
</dbReference>
<feature type="chain" id="PRO_5032899094" description="TmcB/TmcC TPR repeats domain-containing protein" evidence="1">
    <location>
        <begin position="22"/>
        <end position="388"/>
    </location>
</feature>
<keyword evidence="1" id="KW-0732">Signal</keyword>
<dbReference type="OrthoDB" id="1926212at2759"/>
<protein>
    <recommendedName>
        <fullName evidence="2">TmcB/TmcC TPR repeats domain-containing protein</fullName>
    </recommendedName>
</protein>
<dbReference type="PANTHER" id="PTHR26312:SF222">
    <property type="entry name" value="EXPRESSED PROTEIN"/>
    <property type="match status" value="1"/>
</dbReference>
<dbReference type="Gene3D" id="1.25.40.10">
    <property type="entry name" value="Tetratricopeptide repeat domain"/>
    <property type="match status" value="1"/>
</dbReference>
<gene>
    <name evidence="3" type="ORF">Taro_027111</name>
</gene>
<keyword evidence="4" id="KW-1185">Reference proteome</keyword>
<feature type="signal peptide" evidence="1">
    <location>
        <begin position="1"/>
        <end position="21"/>
    </location>
</feature>
<dbReference type="EMBL" id="NMUH01001678">
    <property type="protein sequence ID" value="MQL94459.1"/>
    <property type="molecule type" value="Genomic_DNA"/>
</dbReference>
<dbReference type="PROSITE" id="PS51257">
    <property type="entry name" value="PROKAR_LIPOPROTEIN"/>
    <property type="match status" value="1"/>
</dbReference>
<organism evidence="3 4">
    <name type="scientific">Colocasia esculenta</name>
    <name type="common">Wild taro</name>
    <name type="synonym">Arum esculentum</name>
    <dbReference type="NCBI Taxonomy" id="4460"/>
    <lineage>
        <taxon>Eukaryota</taxon>
        <taxon>Viridiplantae</taxon>
        <taxon>Streptophyta</taxon>
        <taxon>Embryophyta</taxon>
        <taxon>Tracheophyta</taxon>
        <taxon>Spermatophyta</taxon>
        <taxon>Magnoliopsida</taxon>
        <taxon>Liliopsida</taxon>
        <taxon>Araceae</taxon>
        <taxon>Aroideae</taxon>
        <taxon>Colocasieae</taxon>
        <taxon>Colocasia</taxon>
    </lineage>
</organism>
<dbReference type="SUPFAM" id="SSF48452">
    <property type="entry name" value="TPR-like"/>
    <property type="match status" value="1"/>
</dbReference>
<accession>A0A843VTC6</accession>
<evidence type="ECO:0000256" key="1">
    <source>
        <dbReference type="SAM" id="SignalP"/>
    </source>
</evidence>
<sequence length="388" mass="41449">MLLRSASTPILGSLLASSSCAVPYFYESPNHGAAGGSGNPLERTHSDTLHKLSFHPHGGAAAHGPHLNAAASYHAFSCQFSPSPAAPEVGPFAGGSFRRVCSDGNLQDLAGVDCLDEPRRRPNQQQHFPAAGYRRATVLKTIPSFSFQSSKEREDNPDVVAEVEGIEEEEEARNKCRIERSVTIGESFSGELFPGDKASAVGNAGEEPVAAPLFLARGLGLGVGDAGSGLIVGFGDGAGGRGGEHPVTLGNGGEQSDMEAYYKKMVEEDPNNALFLRNYARFLYQSKGDPQRAEEYYSRAILAEPGDGEVLSQYAKLIWELHRDHERANSYFEQAVQASPQDSHVLAAYASFLWDTEDEQDGDEEVAGLPGDYAGTQVSYGALASAHV</sequence>
<evidence type="ECO:0000313" key="3">
    <source>
        <dbReference type="EMBL" id="MQL94459.1"/>
    </source>
</evidence>
<proteinExistence type="predicted"/>
<dbReference type="GO" id="GO:0006396">
    <property type="term" value="P:RNA processing"/>
    <property type="evidence" value="ECO:0007669"/>
    <property type="project" value="InterPro"/>
</dbReference>
<evidence type="ECO:0000259" key="2">
    <source>
        <dbReference type="Pfam" id="PF25474"/>
    </source>
</evidence>
<dbReference type="InterPro" id="IPR003107">
    <property type="entry name" value="HAT"/>
</dbReference>
<dbReference type="InterPro" id="IPR057352">
    <property type="entry name" value="TPR_TmcB/C"/>
</dbReference>